<feature type="domain" description="Cadherin" evidence="15">
    <location>
        <begin position="3521"/>
        <end position="3627"/>
    </location>
</feature>
<dbReference type="Pfam" id="PF08266">
    <property type="entry name" value="Cadherin_2"/>
    <property type="match status" value="8"/>
</dbReference>
<feature type="domain" description="Cadherin" evidence="15">
    <location>
        <begin position="3652"/>
        <end position="3737"/>
    </location>
</feature>
<dbReference type="Pfam" id="PF00028">
    <property type="entry name" value="Cadherin"/>
    <property type="match status" value="33"/>
</dbReference>
<evidence type="ECO:0000256" key="14">
    <source>
        <dbReference type="SAM" id="Phobius"/>
    </source>
</evidence>
<feature type="domain" description="Cadherin" evidence="15">
    <location>
        <begin position="6121"/>
        <end position="6227"/>
    </location>
</feature>
<feature type="domain" description="Cadherin" evidence="15">
    <location>
        <begin position="358"/>
        <end position="454"/>
    </location>
</feature>
<feature type="domain" description="Cadherin" evidence="15">
    <location>
        <begin position="2077"/>
        <end position="2184"/>
    </location>
</feature>
<feature type="domain" description="Cadherin" evidence="15">
    <location>
        <begin position="6662"/>
        <end position="6782"/>
    </location>
</feature>
<feature type="domain" description="Cadherin" evidence="15">
    <location>
        <begin position="6446"/>
        <end position="6549"/>
    </location>
</feature>
<feature type="domain" description="Cadherin" evidence="15">
    <location>
        <begin position="2819"/>
        <end position="2904"/>
    </location>
</feature>
<feature type="domain" description="Cadherin" evidence="15">
    <location>
        <begin position="5430"/>
        <end position="5515"/>
    </location>
</feature>
<feature type="domain" description="Cadherin" evidence="15">
    <location>
        <begin position="967"/>
        <end position="1073"/>
    </location>
</feature>
<dbReference type="InterPro" id="IPR032455">
    <property type="entry name" value="Cadherin_C"/>
</dbReference>
<evidence type="ECO:0000256" key="10">
    <source>
        <dbReference type="ARBA" id="ARBA00023136"/>
    </source>
</evidence>
<feature type="domain" description="Cadherin" evidence="15">
    <location>
        <begin position="4498"/>
        <end position="4604"/>
    </location>
</feature>
<dbReference type="SUPFAM" id="SSF49313">
    <property type="entry name" value="Cadherin-like"/>
    <property type="match status" value="47"/>
</dbReference>
<keyword evidence="10 14" id="KW-0472">Membrane</keyword>
<keyword evidence="3" id="KW-1003">Cell membrane</keyword>
<keyword evidence="4 14" id="KW-0812">Transmembrane</keyword>
<keyword evidence="5" id="KW-0732">Signal</keyword>
<feature type="transmembrane region" description="Helical" evidence="14">
    <location>
        <begin position="5161"/>
        <end position="5185"/>
    </location>
</feature>
<evidence type="ECO:0000256" key="9">
    <source>
        <dbReference type="ARBA" id="ARBA00022989"/>
    </source>
</evidence>
<dbReference type="FunFam" id="2.60.40.60:FF:000001">
    <property type="entry name" value="Protocadherin alpha 2"/>
    <property type="match status" value="8"/>
</dbReference>
<evidence type="ECO:0000256" key="3">
    <source>
        <dbReference type="ARBA" id="ARBA00022475"/>
    </source>
</evidence>
<feature type="transmembrane region" description="Helical" evidence="14">
    <location>
        <begin position="691"/>
        <end position="713"/>
    </location>
</feature>
<feature type="domain" description="Cadherin" evidence="15">
    <location>
        <begin position="1860"/>
        <end position="1966"/>
    </location>
</feature>
<evidence type="ECO:0000256" key="5">
    <source>
        <dbReference type="ARBA" id="ARBA00022729"/>
    </source>
</evidence>
<name>A0AAD1RSL8_PELCU</name>
<feature type="domain" description="Cadherin" evidence="15">
    <location>
        <begin position="2905"/>
        <end position="3012"/>
    </location>
</feature>
<feature type="domain" description="Cadherin" evidence="15">
    <location>
        <begin position="5852"/>
        <end position="5956"/>
    </location>
</feature>
<dbReference type="InterPro" id="IPR015919">
    <property type="entry name" value="Cadherin-like_sf"/>
</dbReference>
<feature type="domain" description="Cadherin" evidence="15">
    <location>
        <begin position="6338"/>
        <end position="6445"/>
    </location>
</feature>
<dbReference type="SMART" id="SM00112">
    <property type="entry name" value="CA"/>
    <property type="match status" value="48"/>
</dbReference>
<reference evidence="16" key="1">
    <citation type="submission" date="2022-03" db="EMBL/GenBank/DDBJ databases">
        <authorList>
            <person name="Alioto T."/>
            <person name="Alioto T."/>
            <person name="Gomez Garrido J."/>
        </authorList>
    </citation>
    <scope>NUCLEOTIDE SEQUENCE</scope>
</reference>
<comment type="function">
    <text evidence="1">Potential calcium-dependent cell-adhesion protein. May be involved in the establishment and maintenance of specific neuronal connections in the brain.</text>
</comment>
<evidence type="ECO:0000313" key="16">
    <source>
        <dbReference type="EMBL" id="CAH2275892.1"/>
    </source>
</evidence>
<dbReference type="InterPro" id="IPR002126">
    <property type="entry name" value="Cadherin-like_dom"/>
</dbReference>
<feature type="domain" description="Cadherin" evidence="15">
    <location>
        <begin position="157"/>
        <end position="242"/>
    </location>
</feature>
<evidence type="ECO:0000256" key="4">
    <source>
        <dbReference type="ARBA" id="ARBA00022692"/>
    </source>
</evidence>
<dbReference type="InterPro" id="IPR013164">
    <property type="entry name" value="Cadherin_N"/>
</dbReference>
<sequence>MDFRNSSVIWKWQVVYSFFLCSWGLVSGQLHYSIAEESEPGTFAGNIAQGLGLNLAEISKRRLHLRSEGSRIQFDVDQGNGDLTVKERIDRESLCGSRLSCLLLFEIIADNPLELHSLEIDVLDINDNAPIFLSDNHVIKITEVFTNPGVHFPLSIAKDLDVGVNGINLYRLSPSPYFSLAVKNRKDGSIIPELVLEKALDREEKEAHMLILTAIDGADQPKSGSCVINVIVLDINDNAPVFEHAYYKVHLVENQSVHSLVTVLNATDLDEGLNGEIEYHFDHHTLDTALKMFDINSKTGEIFVKGTLDFEESNFYELSVIASDKGIPSLVGRCLIQVEIEDVNDNPPEIIFMSITNEVPENSSPGTAVVFLNVKDKDSSKNAEMHLDINPNLPFEFKPYKNHFSLVTNGFLDREITSQYNIQITVFDLGSPRLSTQTSITLNVSDINDNAPMFLQPVYHAFIKENNEPGNILCTVSAFDPDVGINSELIFSLVESQIDGTSISSLVYIHPKDGNIHAQRSFDYEHIQVFQVTVKVEDSGFPKLFSNVSMITFVIDINDNYPNVLYPQLAGEITAKENIPLSVSTGYLVAKVSAVDSDSGYNAWLQYNLTDISNSAIFTISRNTGEIRTTRALEETDNSVQQLIISISDHGEPSLTTTITLLVHLLENIIQDHPSSRDYHKLSKPTSDTTLYLILSLVAISLVSLVTFIILLVKCLRKENYSNSGCCFLNRPQANSYTEQYQPTLFLNTDGTLKYMEVRMVPTEPQGQCYPACFPPAPEQHSFTLAKPLHFSHLNDLINDNDCTSDSNDQNKFFSCIFNAYVINYSARICGRDKYQTTLYLNTDGTLKYMEVRMAPPEPQGHCYQTCFPQETNKHNFCSIEPLQLNQVNCMTQGLHSRFFLISMTMYLCLIRQGARSSLLCRASALSRPTVQMFTSESEITLKLRLAFQPWIWQVVHFIFLCNWGWVSGQLRYSVFEELDPGTFVGNVAQDLGLNPADISKRKLHLGSEGNRRHFDVNQENGDLTVNERTDRETLCGSSASCLLNTDIIAENPLEFFNLEIEILDINDNSPIFSNPEYTINITEVLASQGARFSLQAAWDFDVGINSITHYKLSPNPYFSLSVANRKDGTLVPELVLEKALDREEKGKHKLIITALDGAEKPKIGSSQITIHVLDINDNAPVFNQSSYKILLIENAPINTLIIRLNAIDPDDGASGEILYYFDPHASSSVKELFELNQHTGEIYIKGTLDFEILHFYELIVRAKDKGMPSLEGRCLLQIEVEDENDNPPEIIFTSITNELPENALIGTPVGFLILNDKDSGKNGEVQIRVYPNLPFEIKPLKNRYSLVSSGFIDRERISQYTIQLIATDLGVPRLSAQIQIILNISDVNDNPPVFLQPQYSAFIKENNDPGSLLCTLSAVDQDEGINSDLRYTIVERQVDDSDISSFVYINKNDGNIYAQRAFDYEHIQVFQIIVKVEDLGFPKLSSDVTVFIYVLDTNDNHPKVFYPELSRDLVANENIPRSVSVGYLVMKISAVDFDSGHNAWLNFSFSGEFDSSLFHITANTGEIRTIRSLQETEKSELTLVILIRDHGDPPLSTTVTIFVNIVDSPVQENHKSQESLSMSKPTSDLTLYLIISLVAISLVSLVTFVILLVKCLKKENEDSTNCCFPNGGQSKHYGDQYQPTLYLNTDGTLKYMEVRMVPPEPQGQCYQTCFPTSAEKREFSFTKSLNYPQLRDTAKYTDSSCDASWLNNGGQLQPSYEVDKNRSRKVKPKGPQHPCHFVEMKKSCVKPKAYMNIDTLLLQNMRFMCWPPASRADGLMGWRAALGVSNSHGGMFYRSLAGRLFHASTTLSMLSWGWVSAQLRYSVLEETEIGIVVGNVAQDLGWNLADLTKRRLHLGSEERWRHFAVNQATGSLTVRERIDREGLCEYNPSCLLHIELVAEKPLEFVSIEIEVLDINDNSPIFSSADRIVKITEVFASPGVRFPLEIAEDLDVGVNGVRQYKMNSNQYFSLLVTNRKDGTLIPELVLEKALDREEKVEHKLILTAVDGGEQPRSGSCQITVIVLDINDNAPVFDQSIYKIRLMENPNLNTVVMILNATDLDDGANGEIEYYFDDHTSKSTKELFNLNAETGEIYTKGVVDFEQANFYELSVRAKDRGVPELEGRCLIQIEVEDVNDNPPEIRFTSTSSDVPENAAIETAVGFFTVKDRDSGKNGEVKLEVLHNLPFKVKPFKNGYSLVTSGLLDKEKIAQYNIHLIATDMGSPPLSTQSTITINVSDLNDNSPIFTQAVYNAFIQENNDPGISLCTVSAFDLDEGINSELVYSVVESYIDSSSISSFVYINPNSGNIYAQRSFDYEHNQVFEITIQVEDSGYPKLGSNVTVFIFVLDTNDNYPMVLYPQYSKEMSAEEVIPRAASVGHLVTKISAVDLDSGQNAWLLFSLIGSTDTTLFQVSANTGEIRTIRNLQEMDNTEQQLTIVISDHGNPSLSTTVTINLSIVDTIIQESTKSGDYLTNSKPPSDLTLYLIISLVAISLVSIVTFLILLVKCLKKETYDDNSIGCCMLSRSEPKSFTEQYKPTLYLNTDGTLKYMEVRMIPPESQGQCYQTCFHQTTETSDFIFQTPASSQLKDAVNAVDSSAATNWTNSLNQAISQDLWELKMDWKRAEKLQSWKWQVVSVFLFSSWGCVSGQLRYTVVEESEPGTLIGNIAQDLVLKRVDNSESKLNLGSGEYKKYFALNKANGELTVNERIDRESLCGLSSICLIHIEVISEQPLELFSLEIEILDINDNTPIFSTNNRIIKITELLASPGVRFALEIAQDLDVGVNGIKQYTLNSNPSFSLSVKTRKDGTLIPQLILEKTLDREEKGEHTLILTATDGGNPTRSGSCQITIIVLDINDNPPVFDQLSYKINLKENVSVNTVIILLNATDLDEGTNGEVKYLFDDHTSDSAKKLFDLNEKTGEIFINGILDFEENNFYELSVRAVDKGLPELEGSCLIQVEIEDVNDNSPEIILSSMVNEIPENAPVGTVVGFINVKDKDSGKNGEVQLDVLSNLPFKIKSFNNRFSLVTNGYLDRETMSLYTIDLIASDLGTPSLHTQAKVLIRVSDINDNPPAFSQSMYNVFTKENNDAGAFLSTVSASDLDEGINKELIYSIVDSQIDGYPVSSFVYINPSNGNIYAQHSFDYEQIQVLQINIRVEDCGSPKLFSNTSVFIFILDANDNYPTIINPGFLVDHIIQEKVPKAATVGYLATKISAIDKDSGHNAWLVFSLVEPSNSSLFDVSAYTGEIRFIQGLQEADNIEHQLVISIRDHGNPTLSTTVSVFLTIADQVAIESHKSQEMFENASVPSDMTLYLIISLVAISIVSIATVTILMVRCLRKENYSISSCCSLNTPQPKNYQDQYQPTLYLNTDDGTLKYMEVRMVPSEPQGQCYQTCLPLATDEPNFTCSKPREKERNIAPTTLFQPHSAMPQLNKPCLSPKLTPSFNGSSTVAILPCTLQSLLAWKWQVVCIIFLCSWGWVSGQLHYSIVEEAEPGTLVGNVAQDLGLKLADISQRRLNLGSGEDTKYFSLNKANGLLNVNGRIDREILCASIAVCLLQLELVTENPLELFKLEIEIIDINDNSPSFSINEHIIEITEIFTSPGARFALEIAQDLDVGVNSISQYILNPNPFFSLSLKTRKDGTLIPQLVLEKTLDREERGEHILILTAVDGGQPTRSGSCQITVKVLDINDNAPVFEELIYKTHLKENVPLRSILIKLNATDLDDGMNGDIEYSFDHHTSDTARNQFDLNAQTGEIYVKGNVDFEDVNFYELSVRAVDKGTPKLESSCLVQVEIEDVNDNSPEISFSSMLNAIAENVPLGTVIGFINVKDKDSGRNGDVQLDVLPNLPFKVRPFKNHFSLVTDGYLDRESISQYKIELTASDLGTPALQTHATVVLNVSDINDNPPVFSQSMYNIFVKENNDPGTFLATVQASDLDEGINAELIYSIMESQIGSSSLSSFVYINPSNGNIHAQRSFDYEDIQVLQFTARVEDSGSPMLYSNASIFIFIMDANDNYPDILNQDHSKNLNYQEKISKSASTGYLATKLSAMDKDSGHNAWLFFSIIEPRNSSLFQISSYTGEIRMLRGFQETDSTEQHLIISVRDHGDPPLSTTVTIHLIIADDIVTESHKSLDAFEKSNPQSDLTLYLIVSLVAISLVSIITFLILVVRCLKKEDNYNSYGTLKYMEHVQKTQTKLLMVRIQCEFQIVKNSQINSTMPLDQLLKYSNPQNKMRIAEMGYTINKRGGKNYLILKDFAINPAYTGQFSFKPYVTNSPFQTMGPAGKPIRAIRGCVGICWILGTLFNYLLSRGEGLCAVHGRVTDCILQEIQQGKSLVPRNECCPVAGGVRANFPFGFMKEVVCQNLHRTYLSLILFLLMSLPFTARGGMEGYNREDMSSTDSKTVPPLAIRHQHATFVGYYVFCTHTQHPLFTHKLFISKITTILANHPSSYSSLCWGYVSGQLYYSVLEESEPGTLVGNIAQDLSLKPADISQRKLNLRFEENKQYFILNKANGALSVNEKIDRESLCGSILHCVLHIKVVTENPLELTNLEIEILDINDNSPTFLTSDRIFEITELVTSPGVNFALEIAQDLDVGVNGIKQYTINPNPYFSLSVKNRKDGTLIPQLILEKVLDREEKREHTIILTAFDGGEPVRSGSCQITIRVLDINDNPPVFSKVTYKIHLMENVPLQTIILTLNATDLDEGTNGEIEYSFDDHTSDSARKLFDLDAQTGEIFVKGIVDYEEQHFYELSVIAVDKGSPKLEGNCLIQVEIEDVNDNSPEITFTSMINEIAENAPLGTVIGFVSVRDKDSGKNGEVHMNVSPNLPFKIKSFQNHFSLVTDGYLDREQLSQYIIEINASDLGIPALHTHTSILLHVSDINDNSPTFSQSMYNVFVKENNDPGTFLSTVSASDIDEGINAELIYSIVESSIEGSSVSSYIYINPSNGNIYAQRSFDYEQTQVLQITIKVEDSGSPKLFSNASIHIFILDANDNYPQVINQDISGDVVFQENIPKSATAGYLATKISAVDKDSGHNAWLQFSLLEPANSSLFQISPFTGEIRTVRNFHEVDNTEQQLVILIRDHGDPPLSSTVTVLLNIADNAFIENHKIQDSTPNSKHPSDLTLYLIVSLVAISLVSILTFIILLVRCLRKEDSYNSSSCCSLSRPQSKLYMEQYKPTLYLNTDGTLKYMEVRMVPPEAQGQCYQTCLPLSLTHPTVLTLPMKGLSIVQTYTKLDNKKNSLLSWKWQVVCMFLLCSWGYVSGQLYYSVLEESEPGTLVGNIAQDLSLKPADISQRKLNLRFEENKQYFILNKANGALSVNEKIDRESLCGSILHCVLHIKVVTENPLELTNLEIEILDINDNSPTFLTSDRIFEITELVTSPGVNFALEIAQDLDVGVNGIKQYTINPNPYFSLSVKNRKDGTLIPQLILEKVLDREEKREHTIILTAFDGGEPVRSGSCQITVRVLDINDNPPVFSKRTYRINLMENVPIQTIILTLNATDLDEGTNGEIEYSFDDHTSDSAKKLFGLDAQTGEIYVKGIVDYEEQHFHELSVRAADKGSPKLEGSCLIQLEIEDVNDNSPEITFASMITEIAENAPLGTVIGFVSVRDRDSGRNGEVHMNVSPDLPFKIKSFQNHFSLVTDSYLDREQVSQYIIELNASDLGNPTLHTQTSILLHVSDINDNSPKFSQSIYNVFVKENNDPGSFLTAVSASDLDEGMNAELIYSVVDSPIEGSSVSSNIYINPSNGNIYAQRSFDYEQTQVLQITVRVEDSGSPKLFSNASIHIFILDANDNYPQVINQDVSGDVLFQEKVPKSATVGYLATKISAVDKDSGHNAWLQFSLLEPANSSLFQISPFTGEIRTVRNFHEADNTEQQLVILVSDHGDPPLSSTVTVMLNIADNAFIENHKIQDSPPNSKPPSDLTLYLIVSLVAISLVSILTFIILLVRCLRKEDSYNSSGCCSLCRPQSKLYTEQYKPTLYLNTDGTLKYMEVRMVPPEAQGQCYQTCLPLAGECPPESVNWHKDFCPHFLRQDIAILLAFHEVPFWGSTLLRIRPSQGEGIVKPWKWQVVHFIFLCNWGWVSGQLRYSVFEELDPGTFVGNVAQDLGLNPADISKRKLHLGSEGNRRHFVVNQENGDLTVKERTDRETLCGSSASCLLNTDIIAENPLEFFNLEIEILDINDNSPIFSNPEYTINITEVLASQGARFSLQAARDFDVGINSITHYKLSPNPYFSLSVANRKDGTLVPELVLEKALDREEKEKHKLIITALDGAEKPRIGSSQITINVLDINDNAPVFNQSSYKILLIENAPINTLIIRLIAIDPDDGASGEILYYFDPHASSSVKELFELNQHTGEIYIKGTLDFEILHFYELIVRAKDKGVPSLEGRCLLQIEVEDANDNPPEIIFTSMTNELPENALIGTPVGFLILNDKDSGKNGEVQIRVYPNLPFEIKPLKNRYSLVSSGFLDRERISQYTIQLIATDLGVPRLSAQIQIILNISDVNDNPPVFLQPQYSAFIKENNNPGSLLCTLSAVDQDEGINSDLRYTIVESQVDDSAVSSFVYINKNDGNIYAQRAFDYEHIQVFQIIVKVEDLGFPKLSSDVTVFIYVLDTNDNHPKVFYPELSRDLVANENIQRSVSVGYLVMKISAVDFDSGHNAWLNFSFSGEFDSSLFHITANTGEIRTIRSLQETEKSELTLVILIRDHGDPPLSTTVTIFVNIVDSPVQENHKSQESLSMSKPTSDLTLYLIISLVAISLVSLVTFVILLVKCLKKENEDSTNCCFPNGGQSKHYGDQYQPTLYLNTDGTLKYMEVRMVPPEPQGQCYQTCFPTSAEKREFSFTKSLNYPQLKRAAEMYEIYVLESTQKVKYCVQYSKTDSWVYNQENAKIACVIKRTKDAGAEKHTKLESRELEENVCIRQHTVSVFVHNTYSRIDGYHNMTDNTGKRVHKGCNKTGAKANTPANITQHTEGDMS</sequence>
<feature type="domain" description="Cadherin" evidence="15">
    <location>
        <begin position="1396"/>
        <end position="1505"/>
    </location>
</feature>
<feature type="transmembrane region" description="Helical" evidence="14">
    <location>
        <begin position="2523"/>
        <end position="2547"/>
    </location>
</feature>
<dbReference type="GO" id="GO:0005886">
    <property type="term" value="C:plasma membrane"/>
    <property type="evidence" value="ECO:0007669"/>
    <property type="project" value="UniProtKB-SubCell"/>
</dbReference>
<keyword evidence="9 14" id="KW-1133">Transmembrane helix</keyword>
<keyword evidence="6" id="KW-0677">Repeat</keyword>
<feature type="domain" description="Cadherin" evidence="15">
    <location>
        <begin position="4066"/>
        <end position="4162"/>
    </location>
</feature>
<dbReference type="Pfam" id="PF16492">
    <property type="entry name" value="Cadherin_C_2"/>
    <property type="match status" value="6"/>
</dbReference>
<evidence type="ECO:0000256" key="8">
    <source>
        <dbReference type="ARBA" id="ARBA00022889"/>
    </source>
</evidence>
<protein>
    <submittedName>
        <fullName evidence="16">PREDICTED: uncharacterized protein LOC108710218</fullName>
    </submittedName>
</protein>
<dbReference type="PROSITE" id="PS50268">
    <property type="entry name" value="CADHERIN_2"/>
    <property type="match status" value="48"/>
</dbReference>
<feature type="domain" description="Cadherin" evidence="15">
    <location>
        <begin position="1508"/>
        <end position="1628"/>
    </location>
</feature>
<dbReference type="FunFam" id="2.60.40.60:FF:000018">
    <property type="entry name" value="Protocadherin gamma c3"/>
    <property type="match status" value="1"/>
</dbReference>
<feature type="region of interest" description="Disordered" evidence="13">
    <location>
        <begin position="6993"/>
        <end position="7013"/>
    </location>
</feature>
<feature type="domain" description="Cadherin" evidence="15">
    <location>
        <begin position="3950"/>
        <end position="4059"/>
    </location>
</feature>
<evidence type="ECO:0000256" key="7">
    <source>
        <dbReference type="ARBA" id="ARBA00022837"/>
    </source>
</evidence>
<keyword evidence="11" id="KW-0325">Glycoprotein</keyword>
<feature type="domain" description="Cadherin" evidence="15">
    <location>
        <begin position="4715"/>
        <end position="4822"/>
    </location>
</feature>
<evidence type="ECO:0000256" key="13">
    <source>
        <dbReference type="SAM" id="MobiDB-lite"/>
    </source>
</evidence>
<feature type="domain" description="Cadherin" evidence="15">
    <location>
        <begin position="455"/>
        <end position="564"/>
    </location>
</feature>
<dbReference type="Gene3D" id="2.60.40.60">
    <property type="entry name" value="Cadherins"/>
    <property type="match status" value="48"/>
</dbReference>
<evidence type="ECO:0000256" key="1">
    <source>
        <dbReference type="ARBA" id="ARBA00003436"/>
    </source>
</evidence>
<feature type="domain" description="Cadherin" evidence="15">
    <location>
        <begin position="243"/>
        <end position="350"/>
    </location>
</feature>
<dbReference type="FunFam" id="2.60.40.60:FF:000004">
    <property type="entry name" value="Protocadherin 1 gamma 2"/>
    <property type="match status" value="8"/>
</dbReference>
<dbReference type="PANTHER" id="PTHR24028:SF333">
    <property type="entry name" value="PROTOCADHERIN GAMMA-C5"/>
    <property type="match status" value="1"/>
</dbReference>
<keyword evidence="7 12" id="KW-0106">Calcium</keyword>
<feature type="domain" description="Cadherin" evidence="15">
    <location>
        <begin position="74"/>
        <end position="132"/>
    </location>
</feature>
<feature type="domain" description="Cadherin" evidence="15">
    <location>
        <begin position="1991"/>
        <end position="2076"/>
    </location>
</feature>
<feature type="domain" description="Cadherin" evidence="15">
    <location>
        <begin position="3117"/>
        <end position="3231"/>
    </location>
</feature>
<dbReference type="SMART" id="SM01426">
    <property type="entry name" value="SAM_HD_adjacent"/>
    <property type="match status" value="5"/>
</dbReference>
<feature type="domain" description="Cadherin" evidence="15">
    <location>
        <begin position="3237"/>
        <end position="3342"/>
    </location>
</feature>
<evidence type="ECO:0000256" key="11">
    <source>
        <dbReference type="ARBA" id="ARBA00023180"/>
    </source>
</evidence>
<dbReference type="FunFam" id="2.60.40.60:FF:000007">
    <property type="entry name" value="Protocadherin alpha 2"/>
    <property type="match status" value="7"/>
</dbReference>
<feature type="domain" description="Cadherin" evidence="15">
    <location>
        <begin position="5624"/>
        <end position="5727"/>
    </location>
</feature>
<proteinExistence type="predicted"/>
<dbReference type="GO" id="GO:0005509">
    <property type="term" value="F:calcium ion binding"/>
    <property type="evidence" value="ECO:0007669"/>
    <property type="project" value="UniProtKB-UniRule"/>
</dbReference>
<dbReference type="FunFam" id="2.60.40.60:FF:000129">
    <property type="entry name" value="protocadherin alpha-C2 isoform X1"/>
    <property type="match status" value="8"/>
</dbReference>
<feature type="domain" description="Cadherin" evidence="15">
    <location>
        <begin position="6228"/>
        <end position="6337"/>
    </location>
</feature>
<evidence type="ECO:0000256" key="2">
    <source>
        <dbReference type="ARBA" id="ARBA00004251"/>
    </source>
</evidence>
<dbReference type="GO" id="GO:0007156">
    <property type="term" value="P:homophilic cell adhesion via plasma membrane adhesion molecules"/>
    <property type="evidence" value="ECO:0007669"/>
    <property type="project" value="InterPro"/>
</dbReference>
<dbReference type="InterPro" id="IPR050174">
    <property type="entry name" value="Protocadherin/Cadherin-CA"/>
</dbReference>
<feature type="domain" description="Cadherin" evidence="15">
    <location>
        <begin position="5299"/>
        <end position="5405"/>
    </location>
</feature>
<dbReference type="InterPro" id="IPR020894">
    <property type="entry name" value="Cadherin_CS"/>
</dbReference>
<feature type="domain" description="Cadherin" evidence="15">
    <location>
        <begin position="4927"/>
        <end position="5036"/>
    </location>
</feature>
<evidence type="ECO:0000313" key="17">
    <source>
        <dbReference type="Proteomes" id="UP001295444"/>
    </source>
</evidence>
<evidence type="ECO:0000259" key="15">
    <source>
        <dbReference type="PROSITE" id="PS50268"/>
    </source>
</evidence>
<feature type="domain" description="Cadherin" evidence="15">
    <location>
        <begin position="2289"/>
        <end position="2398"/>
    </location>
</feature>
<gene>
    <name evidence="16" type="ORF">PECUL_23A025726</name>
</gene>
<feature type="domain" description="Cadherin" evidence="15">
    <location>
        <begin position="4823"/>
        <end position="4926"/>
    </location>
</feature>
<dbReference type="PROSITE" id="PS00232">
    <property type="entry name" value="CADHERIN_1"/>
    <property type="match status" value="27"/>
</dbReference>
<accession>A0AAD1RSL8</accession>
<feature type="transmembrane region" description="Helical" evidence="14">
    <location>
        <begin position="4184"/>
        <end position="4208"/>
    </location>
</feature>
<feature type="domain" description="Cadherin" evidence="15">
    <location>
        <begin position="2185"/>
        <end position="2288"/>
    </location>
</feature>
<dbReference type="CDD" id="cd11304">
    <property type="entry name" value="Cadherin_repeat"/>
    <property type="match status" value="48"/>
</dbReference>
<feature type="domain" description="Cadherin" evidence="15">
    <location>
        <begin position="2405"/>
        <end position="2501"/>
    </location>
</feature>
<feature type="domain" description="Cadherin" evidence="15">
    <location>
        <begin position="1292"/>
        <end position="1395"/>
    </location>
</feature>
<evidence type="ECO:0000256" key="6">
    <source>
        <dbReference type="ARBA" id="ARBA00022737"/>
    </source>
</evidence>
<feature type="domain" description="Cadherin" evidence="15">
    <location>
        <begin position="2688"/>
        <end position="2794"/>
    </location>
</feature>
<keyword evidence="17" id="KW-1185">Reference proteome</keyword>
<feature type="domain" description="Cadherin" evidence="15">
    <location>
        <begin position="5728"/>
        <end position="5837"/>
    </location>
</feature>
<feature type="domain" description="Cadherin" evidence="15">
    <location>
        <begin position="3846"/>
        <end position="3949"/>
    </location>
</feature>
<dbReference type="PANTHER" id="PTHR24028">
    <property type="entry name" value="CADHERIN-87A"/>
    <property type="match status" value="1"/>
</dbReference>
<feature type="domain" description="Cadherin" evidence="15">
    <location>
        <begin position="5043"/>
        <end position="5139"/>
    </location>
</feature>
<dbReference type="PRINTS" id="PR00205">
    <property type="entry name" value="CADHERIN"/>
</dbReference>
<feature type="transmembrane region" description="Helical" evidence="14">
    <location>
        <begin position="3351"/>
        <end position="3375"/>
    </location>
</feature>
<feature type="transmembrane region" description="Helical" evidence="14">
    <location>
        <begin position="4328"/>
        <end position="4347"/>
    </location>
</feature>
<comment type="subcellular location">
    <subcellularLocation>
        <location evidence="2">Cell membrane</location>
        <topology evidence="2">Single-pass type I membrane protein</topology>
    </subcellularLocation>
</comment>
<feature type="transmembrane region" description="Helical" evidence="14">
    <location>
        <begin position="5962"/>
        <end position="5986"/>
    </location>
</feature>
<feature type="domain" description="Cadherin" evidence="15">
    <location>
        <begin position="1074"/>
        <end position="1183"/>
    </location>
</feature>
<feature type="domain" description="Cadherin" evidence="15">
    <location>
        <begin position="1184"/>
        <end position="1291"/>
    </location>
</feature>
<feature type="transmembrane region" description="Helical" evidence="14">
    <location>
        <begin position="1630"/>
        <end position="1654"/>
    </location>
</feature>
<feature type="domain" description="Cadherin" evidence="15">
    <location>
        <begin position="3013"/>
        <end position="3116"/>
    </location>
</feature>
<feature type="domain" description="Cadherin" evidence="15">
    <location>
        <begin position="3738"/>
        <end position="3845"/>
    </location>
</feature>
<dbReference type="EMBL" id="OW240914">
    <property type="protein sequence ID" value="CAH2275892.1"/>
    <property type="molecule type" value="Genomic_DNA"/>
</dbReference>
<dbReference type="FunFam" id="2.60.40.60:FF:000006">
    <property type="entry name" value="Protocadherin alpha 2"/>
    <property type="match status" value="8"/>
</dbReference>
<feature type="domain" description="Cadherin" evidence="15">
    <location>
        <begin position="5516"/>
        <end position="5623"/>
    </location>
</feature>
<evidence type="ECO:0000256" key="12">
    <source>
        <dbReference type="PROSITE-ProRule" id="PRU00043"/>
    </source>
</evidence>
<feature type="domain" description="Cadherin" evidence="15">
    <location>
        <begin position="567"/>
        <end position="676"/>
    </location>
</feature>
<feature type="transmembrane region" description="Helical" evidence="14">
    <location>
        <begin position="6784"/>
        <end position="6808"/>
    </location>
</feature>
<organism evidence="16 17">
    <name type="scientific">Pelobates cultripes</name>
    <name type="common">Western spadefoot toad</name>
    <dbReference type="NCBI Taxonomy" id="61616"/>
    <lineage>
        <taxon>Eukaryota</taxon>
        <taxon>Metazoa</taxon>
        <taxon>Chordata</taxon>
        <taxon>Craniata</taxon>
        <taxon>Vertebrata</taxon>
        <taxon>Euteleostomi</taxon>
        <taxon>Amphibia</taxon>
        <taxon>Batrachia</taxon>
        <taxon>Anura</taxon>
        <taxon>Pelobatoidea</taxon>
        <taxon>Pelobatidae</taxon>
        <taxon>Pelobates</taxon>
    </lineage>
</organism>
<dbReference type="FunFam" id="2.60.40.60:FF:000002">
    <property type="entry name" value="Protocadherin alpha 2"/>
    <property type="match status" value="8"/>
</dbReference>
<feature type="domain" description="Cadherin" evidence="15">
    <location>
        <begin position="4629"/>
        <end position="4714"/>
    </location>
</feature>
<dbReference type="Proteomes" id="UP001295444">
    <property type="component" value="Chromosome 03"/>
</dbReference>
<feature type="domain" description="Cadherin" evidence="15">
    <location>
        <begin position="6550"/>
        <end position="6659"/>
    </location>
</feature>
<keyword evidence="8" id="KW-0130">Cell adhesion</keyword>